<feature type="compositionally biased region" description="Polar residues" evidence="6">
    <location>
        <begin position="405"/>
        <end position="415"/>
    </location>
</feature>
<dbReference type="NCBIfam" id="TIGR00585">
    <property type="entry name" value="mutl"/>
    <property type="match status" value="1"/>
</dbReference>
<keyword evidence="3" id="KW-0227">DNA damage</keyword>
<dbReference type="GO" id="GO:0097587">
    <property type="term" value="C:MutLgamma complex"/>
    <property type="evidence" value="ECO:0007669"/>
    <property type="project" value="EnsemblFungi"/>
</dbReference>
<dbReference type="AlphaFoldDB" id="A0A1E3P2I5"/>
<dbReference type="GeneID" id="30200561"/>
<dbReference type="GO" id="GO:0032390">
    <property type="term" value="C:MutLbeta complex"/>
    <property type="evidence" value="ECO:0007669"/>
    <property type="project" value="EnsemblFungi"/>
</dbReference>
<evidence type="ECO:0000256" key="4">
    <source>
        <dbReference type="ARBA" id="ARBA00023204"/>
    </source>
</evidence>
<dbReference type="Pfam" id="PF13589">
    <property type="entry name" value="HATPase_c_3"/>
    <property type="match status" value="1"/>
</dbReference>
<keyword evidence="4" id="KW-0234">DNA repair</keyword>
<evidence type="ECO:0000256" key="5">
    <source>
        <dbReference type="ARBA" id="ARBA00023242"/>
    </source>
</evidence>
<sequence>MSVPGRIKPLDVSVVNKIAAGEIIIAPANALKEMMENSIDAKATSIEILVKEGGMKLLQITDNGSGIQKEDLSILCERFTTSKLTNYEDLNSIATYGFRGEALASISHIAHLSVTTKTESDSCAWKATYSNGELVPSKPNESNDPKPVAGRKGTQITVEDLFYNVPSRLRALKSSSDEFCKILDVIGRYAVHTEGVGFSCKKFGDAHYSLTTRSNLSIKERIRTVFGSNIANELIPIEMDPIEEYGVMKISGQITNPNYNNKKSVQPVFFINNRLVSNDPLKRALTSTINHFLPKGHKSFIYLSLMISPQNVDVNVHPTKREVRFLYEDEIIDKICMSVQEQFSKIDSSRSFPTQSFLPTKRSRQEDENDDQFKPSQPIIPSQKVKRLDYKLVRTDASQAKITTFMSQSQPSRAESQLERHEDIDDDDTTMNQSTNITIIEDGTQPQAKSTQLQSQPNQQAFKFVPKERIEVNLQSILDLRENVEKNVNNKLTEVFANLLYIGIVDSKRRLAAIQYDVKLMLVDYASVLNELFYQIGLSDFSNFGTIYFEDDHLLPLRELLNHVFQHPNFKDSDKSIDEVIEVFINMSDMLLEYFSIEITDTDTSDPKLKSIPLLLKNYTPPLNKLPLFLYRLGTKVSWEDEKLCLDGILKQLALFYIPESFECSEILKDDDPEKPALINKHQELNDSLENVLMPIIKKKLLATKNLTKDVVEIANLPGLYRVFERC</sequence>
<dbReference type="GO" id="GO:0007131">
    <property type="term" value="P:reciprocal meiotic recombination"/>
    <property type="evidence" value="ECO:0007669"/>
    <property type="project" value="EnsemblFungi"/>
</dbReference>
<evidence type="ECO:0000256" key="1">
    <source>
        <dbReference type="ARBA" id="ARBA00004123"/>
    </source>
</evidence>
<dbReference type="CDD" id="cd03483">
    <property type="entry name" value="MutL_Trans_MLH1"/>
    <property type="match status" value="1"/>
</dbReference>
<dbReference type="GO" id="GO:0000710">
    <property type="term" value="P:meiotic mismatch repair"/>
    <property type="evidence" value="ECO:0007669"/>
    <property type="project" value="EnsemblFungi"/>
</dbReference>
<dbReference type="STRING" id="683960.A0A1E3P2I5"/>
<dbReference type="InterPro" id="IPR036890">
    <property type="entry name" value="HATPase_C_sf"/>
</dbReference>
<comment type="subcellular location">
    <subcellularLocation>
        <location evidence="1">Nucleus</location>
    </subcellularLocation>
</comment>
<dbReference type="FunFam" id="3.30.565.10:FF:000033">
    <property type="entry name" value="DNA mismatch repair protein Mlh1"/>
    <property type="match status" value="1"/>
</dbReference>
<dbReference type="Gene3D" id="3.30.230.10">
    <property type="match status" value="1"/>
</dbReference>
<dbReference type="GO" id="GO:0005524">
    <property type="term" value="F:ATP binding"/>
    <property type="evidence" value="ECO:0007669"/>
    <property type="project" value="EnsemblFungi"/>
</dbReference>
<dbReference type="FunFam" id="3.30.230.10:FF:000014">
    <property type="entry name" value="DNA mismatch repair protein Mlh1"/>
    <property type="match status" value="1"/>
</dbReference>
<dbReference type="GO" id="GO:0140664">
    <property type="term" value="F:ATP-dependent DNA damage sensor activity"/>
    <property type="evidence" value="ECO:0007669"/>
    <property type="project" value="InterPro"/>
</dbReference>
<keyword evidence="5" id="KW-0539">Nucleus</keyword>
<gene>
    <name evidence="8" type="ORF">WICANDRAFT_62150</name>
</gene>
<proteinExistence type="inferred from homology"/>
<dbReference type="OrthoDB" id="10263226at2759"/>
<dbReference type="GO" id="GO:0030983">
    <property type="term" value="F:mismatched DNA binding"/>
    <property type="evidence" value="ECO:0007669"/>
    <property type="project" value="InterPro"/>
</dbReference>
<dbReference type="InterPro" id="IPR032189">
    <property type="entry name" value="Mlh1_C"/>
</dbReference>
<dbReference type="InterPro" id="IPR002099">
    <property type="entry name" value="MutL/Mlh/PMS"/>
</dbReference>
<evidence type="ECO:0000256" key="2">
    <source>
        <dbReference type="ARBA" id="ARBA00006082"/>
    </source>
</evidence>
<accession>A0A1E3P2I5</accession>
<dbReference type="InterPro" id="IPR014762">
    <property type="entry name" value="DNA_mismatch_repair_CS"/>
</dbReference>
<dbReference type="Pfam" id="PF01119">
    <property type="entry name" value="DNA_mis_repair"/>
    <property type="match status" value="1"/>
</dbReference>
<dbReference type="SUPFAM" id="SSF54211">
    <property type="entry name" value="Ribosomal protein S5 domain 2-like"/>
    <property type="match status" value="1"/>
</dbReference>
<dbReference type="PANTHER" id="PTHR10073:SF12">
    <property type="entry name" value="DNA MISMATCH REPAIR PROTEIN MLH1"/>
    <property type="match status" value="1"/>
</dbReference>
<dbReference type="GO" id="GO:0016887">
    <property type="term" value="F:ATP hydrolysis activity"/>
    <property type="evidence" value="ECO:0007669"/>
    <property type="project" value="EnsemblFungi"/>
</dbReference>
<feature type="domain" description="DNA mismatch repair protein S5" evidence="7">
    <location>
        <begin position="222"/>
        <end position="344"/>
    </location>
</feature>
<evidence type="ECO:0000313" key="8">
    <source>
        <dbReference type="EMBL" id="ODQ59563.1"/>
    </source>
</evidence>
<dbReference type="SMART" id="SM01340">
    <property type="entry name" value="DNA_mis_repair"/>
    <property type="match status" value="1"/>
</dbReference>
<protein>
    <recommendedName>
        <fullName evidence="7">DNA mismatch repair protein S5 domain-containing protein</fullName>
    </recommendedName>
</protein>
<dbReference type="RefSeq" id="XP_019038770.1">
    <property type="nucleotide sequence ID" value="XM_019183315.1"/>
</dbReference>
<dbReference type="InterPro" id="IPR013507">
    <property type="entry name" value="DNA_mismatch_S5_2-like"/>
</dbReference>
<dbReference type="InterPro" id="IPR038973">
    <property type="entry name" value="MutL/Mlh/Pms-like"/>
</dbReference>
<feature type="region of interest" description="Disordered" evidence="6">
    <location>
        <begin position="405"/>
        <end position="431"/>
    </location>
</feature>
<evidence type="ECO:0000256" key="3">
    <source>
        <dbReference type="ARBA" id="ARBA00022763"/>
    </source>
</evidence>
<dbReference type="Proteomes" id="UP000094112">
    <property type="component" value="Unassembled WGS sequence"/>
</dbReference>
<dbReference type="EMBL" id="KV454210">
    <property type="protein sequence ID" value="ODQ59563.1"/>
    <property type="molecule type" value="Genomic_DNA"/>
</dbReference>
<dbReference type="InterPro" id="IPR014721">
    <property type="entry name" value="Ribsml_uS5_D2-typ_fold_subgr"/>
</dbReference>
<dbReference type="PROSITE" id="PS00058">
    <property type="entry name" value="DNA_MISMATCH_REPAIR_1"/>
    <property type="match status" value="1"/>
</dbReference>
<dbReference type="PANTHER" id="PTHR10073">
    <property type="entry name" value="DNA MISMATCH REPAIR PROTEIN MLH, PMS, MUTL"/>
    <property type="match status" value="1"/>
</dbReference>
<name>A0A1E3P2I5_WICAA</name>
<evidence type="ECO:0000313" key="9">
    <source>
        <dbReference type="Proteomes" id="UP000094112"/>
    </source>
</evidence>
<feature type="region of interest" description="Disordered" evidence="6">
    <location>
        <begin position="350"/>
        <end position="380"/>
    </location>
</feature>
<organism evidence="8 9">
    <name type="scientific">Wickerhamomyces anomalus (strain ATCC 58044 / CBS 1984 / NCYC 433 / NRRL Y-366-8)</name>
    <name type="common">Yeast</name>
    <name type="synonym">Hansenula anomala</name>
    <dbReference type="NCBI Taxonomy" id="683960"/>
    <lineage>
        <taxon>Eukaryota</taxon>
        <taxon>Fungi</taxon>
        <taxon>Dikarya</taxon>
        <taxon>Ascomycota</taxon>
        <taxon>Saccharomycotina</taxon>
        <taxon>Saccharomycetes</taxon>
        <taxon>Phaffomycetales</taxon>
        <taxon>Wickerhamomycetaceae</taxon>
        <taxon>Wickerhamomyces</taxon>
    </lineage>
</organism>
<dbReference type="Pfam" id="PF16413">
    <property type="entry name" value="Mlh1_C"/>
    <property type="match status" value="1"/>
</dbReference>
<dbReference type="CDD" id="cd16926">
    <property type="entry name" value="HATPase_MutL-MLH-PMS-like"/>
    <property type="match status" value="1"/>
</dbReference>
<dbReference type="GO" id="GO:0032389">
    <property type="term" value="C:MutLalpha complex"/>
    <property type="evidence" value="ECO:0007669"/>
    <property type="project" value="EnsemblFungi"/>
</dbReference>
<dbReference type="Gene3D" id="3.30.565.10">
    <property type="entry name" value="Histidine kinase-like ATPase, C-terminal domain"/>
    <property type="match status" value="1"/>
</dbReference>
<keyword evidence="9" id="KW-1185">Reference proteome</keyword>
<reference evidence="8 9" key="1">
    <citation type="journal article" date="2016" name="Proc. Natl. Acad. Sci. U.S.A.">
        <title>Comparative genomics of biotechnologically important yeasts.</title>
        <authorList>
            <person name="Riley R."/>
            <person name="Haridas S."/>
            <person name="Wolfe K.H."/>
            <person name="Lopes M.R."/>
            <person name="Hittinger C.T."/>
            <person name="Goeker M."/>
            <person name="Salamov A.A."/>
            <person name="Wisecaver J.H."/>
            <person name="Long T.M."/>
            <person name="Calvey C.H."/>
            <person name="Aerts A.L."/>
            <person name="Barry K.W."/>
            <person name="Choi C."/>
            <person name="Clum A."/>
            <person name="Coughlan A.Y."/>
            <person name="Deshpande S."/>
            <person name="Douglass A.P."/>
            <person name="Hanson S.J."/>
            <person name="Klenk H.-P."/>
            <person name="LaButti K.M."/>
            <person name="Lapidus A."/>
            <person name="Lindquist E.A."/>
            <person name="Lipzen A.M."/>
            <person name="Meier-Kolthoff J.P."/>
            <person name="Ohm R.A."/>
            <person name="Otillar R.P."/>
            <person name="Pangilinan J.L."/>
            <person name="Peng Y."/>
            <person name="Rokas A."/>
            <person name="Rosa C.A."/>
            <person name="Scheuner C."/>
            <person name="Sibirny A.A."/>
            <person name="Slot J.C."/>
            <person name="Stielow J.B."/>
            <person name="Sun H."/>
            <person name="Kurtzman C.P."/>
            <person name="Blackwell M."/>
            <person name="Grigoriev I.V."/>
            <person name="Jeffries T.W."/>
        </authorList>
    </citation>
    <scope>NUCLEOTIDE SEQUENCE [LARGE SCALE GENOMIC DNA]</scope>
    <source>
        <strain evidence="9">ATCC 58044 / CBS 1984 / NCYC 433 / NRRL Y-366-8</strain>
    </source>
</reference>
<comment type="similarity">
    <text evidence="2">Belongs to the DNA mismatch repair MutL/HexB family.</text>
</comment>
<evidence type="ECO:0000256" key="6">
    <source>
        <dbReference type="SAM" id="MobiDB-lite"/>
    </source>
</evidence>
<evidence type="ECO:0000259" key="7">
    <source>
        <dbReference type="SMART" id="SM01340"/>
    </source>
</evidence>
<dbReference type="SUPFAM" id="SSF55874">
    <property type="entry name" value="ATPase domain of HSP90 chaperone/DNA topoisomerase II/histidine kinase"/>
    <property type="match status" value="1"/>
</dbReference>
<dbReference type="InterPro" id="IPR020568">
    <property type="entry name" value="Ribosomal_Su5_D2-typ_SF"/>
</dbReference>
<dbReference type="GO" id="GO:0000713">
    <property type="term" value="P:meiotic heteroduplex formation"/>
    <property type="evidence" value="ECO:0007669"/>
    <property type="project" value="EnsemblFungi"/>
</dbReference>